<keyword evidence="10" id="KW-1185">Reference proteome</keyword>
<evidence type="ECO:0000256" key="5">
    <source>
        <dbReference type="ARBA" id="ARBA00022989"/>
    </source>
</evidence>
<dbReference type="AlphaFoldDB" id="A0A5Q2TF80"/>
<evidence type="ECO:0000256" key="3">
    <source>
        <dbReference type="ARBA" id="ARBA00022475"/>
    </source>
</evidence>
<name>A0A5Q2TF80_9BACI</name>
<evidence type="ECO:0000313" key="9">
    <source>
        <dbReference type="EMBL" id="QGH33449.1"/>
    </source>
</evidence>
<dbReference type="Gene3D" id="1.10.3720.10">
    <property type="entry name" value="MetI-like"/>
    <property type="match status" value="1"/>
</dbReference>
<evidence type="ECO:0000256" key="7">
    <source>
        <dbReference type="RuleBase" id="RU363032"/>
    </source>
</evidence>
<reference evidence="9 10" key="1">
    <citation type="submission" date="2019-11" db="EMBL/GenBank/DDBJ databases">
        <title>Gracilibacillus salitolerans sp. nov., a moderate halophile isolated from a saline soil in northwest China.</title>
        <authorList>
            <person name="Gan L."/>
        </authorList>
    </citation>
    <scope>NUCLEOTIDE SEQUENCE [LARGE SCALE GENOMIC DNA]</scope>
    <source>
        <strain evidence="9 10">SCU50</strain>
    </source>
</reference>
<accession>A0A5Q2TF80</accession>
<dbReference type="EMBL" id="CP045915">
    <property type="protein sequence ID" value="QGH33449.1"/>
    <property type="molecule type" value="Genomic_DNA"/>
</dbReference>
<dbReference type="PANTHER" id="PTHR43744:SF12">
    <property type="entry name" value="ABC TRANSPORTER PERMEASE PROTEIN MG189-RELATED"/>
    <property type="match status" value="1"/>
</dbReference>
<keyword evidence="3" id="KW-1003">Cell membrane</keyword>
<dbReference type="CDD" id="cd06261">
    <property type="entry name" value="TM_PBP2"/>
    <property type="match status" value="1"/>
</dbReference>
<keyword evidence="5 7" id="KW-1133">Transmembrane helix</keyword>
<evidence type="ECO:0000256" key="6">
    <source>
        <dbReference type="ARBA" id="ARBA00023136"/>
    </source>
</evidence>
<evidence type="ECO:0000256" key="2">
    <source>
        <dbReference type="ARBA" id="ARBA00022448"/>
    </source>
</evidence>
<dbReference type="RefSeq" id="WP_153790477.1">
    <property type="nucleotide sequence ID" value="NZ_CP045915.1"/>
</dbReference>
<keyword evidence="6 7" id="KW-0472">Membrane</keyword>
<evidence type="ECO:0000256" key="1">
    <source>
        <dbReference type="ARBA" id="ARBA00004651"/>
    </source>
</evidence>
<feature type="transmembrane region" description="Helical" evidence="7">
    <location>
        <begin position="12"/>
        <end position="34"/>
    </location>
</feature>
<comment type="similarity">
    <text evidence="7">Belongs to the binding-protein-dependent transport system permease family.</text>
</comment>
<keyword evidence="2 7" id="KW-0813">Transport</keyword>
<evidence type="ECO:0000259" key="8">
    <source>
        <dbReference type="PROSITE" id="PS50928"/>
    </source>
</evidence>
<sequence>MKVERNFFSAKAIGYLIITVSALIMVMPFVTALFNSLKTYAEFTAVPPRWIPELFQWSNYAEVFKLGNFLDYTANSFLVTFLSVLGALLSCSMVGFAFARLKFPLKNILFVMVLGTMMIPPVVIIIPHFMIFKQMNLLDTLTPLWLLECLAQPFGIFLMRQAFMSIPKEYEESAKLDGCNPFQTYWRIFMPMVRPSLATVAIFTFMTKWNEILAPSIYLTSNEKFTLPIGILSLSGQWFGNEQYMVAAALMSLIPILIVFLFAERYFVSNFTNSGIK</sequence>
<dbReference type="Proteomes" id="UP000339690">
    <property type="component" value="Chromosome"/>
</dbReference>
<evidence type="ECO:0000256" key="4">
    <source>
        <dbReference type="ARBA" id="ARBA00022692"/>
    </source>
</evidence>
<organism evidence="9 10">
    <name type="scientific">Gracilibacillus salitolerans</name>
    <dbReference type="NCBI Taxonomy" id="2663022"/>
    <lineage>
        <taxon>Bacteria</taxon>
        <taxon>Bacillati</taxon>
        <taxon>Bacillota</taxon>
        <taxon>Bacilli</taxon>
        <taxon>Bacillales</taxon>
        <taxon>Bacillaceae</taxon>
        <taxon>Gracilibacillus</taxon>
    </lineage>
</organism>
<proteinExistence type="inferred from homology"/>
<dbReference type="KEGG" id="grc:GI584_05170"/>
<dbReference type="GO" id="GO:0055085">
    <property type="term" value="P:transmembrane transport"/>
    <property type="evidence" value="ECO:0007669"/>
    <property type="project" value="InterPro"/>
</dbReference>
<dbReference type="Pfam" id="PF00528">
    <property type="entry name" value="BPD_transp_1"/>
    <property type="match status" value="1"/>
</dbReference>
<feature type="transmembrane region" description="Helical" evidence="7">
    <location>
        <begin position="184"/>
        <end position="206"/>
    </location>
</feature>
<dbReference type="SUPFAM" id="SSF161098">
    <property type="entry name" value="MetI-like"/>
    <property type="match status" value="1"/>
</dbReference>
<protein>
    <submittedName>
        <fullName evidence="9">ABC transporter permease subunit</fullName>
    </submittedName>
</protein>
<dbReference type="InterPro" id="IPR000515">
    <property type="entry name" value="MetI-like"/>
</dbReference>
<gene>
    <name evidence="9" type="ORF">GI584_05170</name>
</gene>
<feature type="domain" description="ABC transmembrane type-1" evidence="8">
    <location>
        <begin position="73"/>
        <end position="263"/>
    </location>
</feature>
<dbReference type="InterPro" id="IPR035906">
    <property type="entry name" value="MetI-like_sf"/>
</dbReference>
<evidence type="ECO:0000313" key="10">
    <source>
        <dbReference type="Proteomes" id="UP000339690"/>
    </source>
</evidence>
<feature type="transmembrane region" description="Helical" evidence="7">
    <location>
        <begin position="77"/>
        <end position="101"/>
    </location>
</feature>
<feature type="transmembrane region" description="Helical" evidence="7">
    <location>
        <begin position="244"/>
        <end position="263"/>
    </location>
</feature>
<feature type="transmembrane region" description="Helical" evidence="7">
    <location>
        <begin position="108"/>
        <end position="132"/>
    </location>
</feature>
<dbReference type="PANTHER" id="PTHR43744">
    <property type="entry name" value="ABC TRANSPORTER PERMEASE PROTEIN MG189-RELATED-RELATED"/>
    <property type="match status" value="1"/>
</dbReference>
<keyword evidence="4 7" id="KW-0812">Transmembrane</keyword>
<feature type="transmembrane region" description="Helical" evidence="7">
    <location>
        <begin position="144"/>
        <end position="163"/>
    </location>
</feature>
<dbReference type="PROSITE" id="PS50928">
    <property type="entry name" value="ABC_TM1"/>
    <property type="match status" value="1"/>
</dbReference>
<comment type="subcellular location">
    <subcellularLocation>
        <location evidence="1 7">Cell membrane</location>
        <topology evidence="1 7">Multi-pass membrane protein</topology>
    </subcellularLocation>
</comment>
<dbReference type="GO" id="GO:0005886">
    <property type="term" value="C:plasma membrane"/>
    <property type="evidence" value="ECO:0007669"/>
    <property type="project" value="UniProtKB-SubCell"/>
</dbReference>